<dbReference type="AlphaFoldDB" id="A0AAV6IHA3"/>
<keyword evidence="2" id="KW-1185">Reference proteome</keyword>
<accession>A0AAV6IHA3</accession>
<dbReference type="Proteomes" id="UP000823749">
    <property type="component" value="Chromosome 10"/>
</dbReference>
<name>A0AAV6IHA3_9ERIC</name>
<comment type="caution">
    <text evidence="1">The sequence shown here is derived from an EMBL/GenBank/DDBJ whole genome shotgun (WGS) entry which is preliminary data.</text>
</comment>
<proteinExistence type="predicted"/>
<evidence type="ECO:0000313" key="2">
    <source>
        <dbReference type="Proteomes" id="UP000823749"/>
    </source>
</evidence>
<protein>
    <submittedName>
        <fullName evidence="1">Uncharacterized protein</fullName>
    </submittedName>
</protein>
<reference evidence="1" key="1">
    <citation type="submission" date="2020-08" db="EMBL/GenBank/DDBJ databases">
        <title>Plant Genome Project.</title>
        <authorList>
            <person name="Zhang R.-G."/>
        </authorList>
    </citation>
    <scope>NUCLEOTIDE SEQUENCE</scope>
    <source>
        <strain evidence="1">WSP0</strain>
        <tissue evidence="1">Leaf</tissue>
    </source>
</reference>
<gene>
    <name evidence="1" type="ORF">RHGRI_028854</name>
</gene>
<dbReference type="EMBL" id="JACTNZ010000010">
    <property type="protein sequence ID" value="KAG5528056.1"/>
    <property type="molecule type" value="Genomic_DNA"/>
</dbReference>
<sequence length="86" mass="10018">MSFTQVFTNRFEGFFHNQPIHNITFCMNDFKWNVPLQNGQFQPIGMKVPENTLRIEESDVVFIAVEDPSNIRLLVLGSNGSEKMYY</sequence>
<evidence type="ECO:0000313" key="1">
    <source>
        <dbReference type="EMBL" id="KAG5528056.1"/>
    </source>
</evidence>
<organism evidence="1 2">
    <name type="scientific">Rhododendron griersonianum</name>
    <dbReference type="NCBI Taxonomy" id="479676"/>
    <lineage>
        <taxon>Eukaryota</taxon>
        <taxon>Viridiplantae</taxon>
        <taxon>Streptophyta</taxon>
        <taxon>Embryophyta</taxon>
        <taxon>Tracheophyta</taxon>
        <taxon>Spermatophyta</taxon>
        <taxon>Magnoliopsida</taxon>
        <taxon>eudicotyledons</taxon>
        <taxon>Gunneridae</taxon>
        <taxon>Pentapetalae</taxon>
        <taxon>asterids</taxon>
        <taxon>Ericales</taxon>
        <taxon>Ericaceae</taxon>
        <taxon>Ericoideae</taxon>
        <taxon>Rhodoreae</taxon>
        <taxon>Rhododendron</taxon>
    </lineage>
</organism>